<feature type="region of interest" description="Disordered" evidence="1">
    <location>
        <begin position="1"/>
        <end position="54"/>
    </location>
</feature>
<dbReference type="Ensembl" id="ENSNVIT00000031394.1">
    <property type="protein sequence ID" value="ENSNVIP00000027068.1"/>
    <property type="gene ID" value="ENSNVIG00000020948.1"/>
</dbReference>
<feature type="compositionally biased region" description="Low complexity" evidence="1">
    <location>
        <begin position="1"/>
        <end position="14"/>
    </location>
</feature>
<organism evidence="2 3">
    <name type="scientific">Neovison vison</name>
    <name type="common">American mink</name>
    <name type="synonym">Mustela vison</name>
    <dbReference type="NCBI Taxonomy" id="452646"/>
    <lineage>
        <taxon>Eukaryota</taxon>
        <taxon>Metazoa</taxon>
        <taxon>Chordata</taxon>
        <taxon>Craniata</taxon>
        <taxon>Vertebrata</taxon>
        <taxon>Euteleostomi</taxon>
        <taxon>Mammalia</taxon>
        <taxon>Eutheria</taxon>
        <taxon>Laurasiatheria</taxon>
        <taxon>Carnivora</taxon>
        <taxon>Caniformia</taxon>
        <taxon>Musteloidea</taxon>
        <taxon>Mustelidae</taxon>
        <taxon>Mustelinae</taxon>
        <taxon>Neogale</taxon>
    </lineage>
</organism>
<evidence type="ECO:0000313" key="2">
    <source>
        <dbReference type="Ensembl" id="ENSNVIP00000027068.1"/>
    </source>
</evidence>
<proteinExistence type="predicted"/>
<evidence type="ECO:0000313" key="3">
    <source>
        <dbReference type="Proteomes" id="UP000694425"/>
    </source>
</evidence>
<feature type="compositionally biased region" description="Gly residues" evidence="1">
    <location>
        <begin position="26"/>
        <end position="36"/>
    </location>
</feature>
<accession>A0A8C7BNU1</accession>
<reference evidence="2" key="2">
    <citation type="submission" date="2025-09" db="UniProtKB">
        <authorList>
            <consortium name="Ensembl"/>
        </authorList>
    </citation>
    <scope>IDENTIFICATION</scope>
</reference>
<name>A0A8C7BNU1_NEOVI</name>
<keyword evidence="3" id="KW-1185">Reference proteome</keyword>
<evidence type="ECO:0000256" key="1">
    <source>
        <dbReference type="SAM" id="MobiDB-lite"/>
    </source>
</evidence>
<dbReference type="AlphaFoldDB" id="A0A8C7BNU1"/>
<dbReference type="Proteomes" id="UP000694425">
    <property type="component" value="Unplaced"/>
</dbReference>
<sequence length="63" mass="6507">MLSSLSPAAAPSSLDTGSQKASLGRRGPGWPGGQAGGAALQPRHLPRKRQRTPSSIGFCFSFL</sequence>
<protein>
    <submittedName>
        <fullName evidence="2">Uncharacterized protein</fullName>
    </submittedName>
</protein>
<reference evidence="2" key="1">
    <citation type="submission" date="2025-08" db="UniProtKB">
        <authorList>
            <consortium name="Ensembl"/>
        </authorList>
    </citation>
    <scope>IDENTIFICATION</scope>
</reference>